<evidence type="ECO:0000256" key="2">
    <source>
        <dbReference type="ARBA" id="ARBA00022692"/>
    </source>
</evidence>
<keyword evidence="7" id="KW-0934">Plastid</keyword>
<feature type="transmembrane region" description="Helical" evidence="5">
    <location>
        <begin position="275"/>
        <end position="293"/>
    </location>
</feature>
<evidence type="ECO:0000256" key="5">
    <source>
        <dbReference type="SAM" id="Phobius"/>
    </source>
</evidence>
<dbReference type="PIRSF" id="PIRSF006648">
    <property type="entry name" value="DrrB"/>
    <property type="match status" value="1"/>
</dbReference>
<accession>A0A4D6UYX8</accession>
<dbReference type="GO" id="GO:0043190">
    <property type="term" value="C:ATP-binding cassette (ABC) transporter complex"/>
    <property type="evidence" value="ECO:0007669"/>
    <property type="project" value="InterPro"/>
</dbReference>
<organism evidence="7">
    <name type="scientific">Pleurostichidium falkenbergii</name>
    <dbReference type="NCBI Taxonomy" id="121064"/>
    <lineage>
        <taxon>Eukaryota</taxon>
        <taxon>Rhodophyta</taxon>
        <taxon>Florideophyceae</taxon>
        <taxon>Rhodymeniophycidae</taxon>
        <taxon>Ceramiales</taxon>
        <taxon>Rhodomelaceae</taxon>
        <taxon>Pleurostichidium</taxon>
    </lineage>
</organism>
<dbReference type="PROSITE" id="PS51012">
    <property type="entry name" value="ABC_TM2"/>
    <property type="match status" value="1"/>
</dbReference>
<gene>
    <name evidence="7" type="primary">ycf38</name>
</gene>
<dbReference type="PANTHER" id="PTHR43229:SF2">
    <property type="entry name" value="NODULATION PROTEIN J"/>
    <property type="match status" value="1"/>
</dbReference>
<feature type="transmembrane region" description="Helical" evidence="5">
    <location>
        <begin position="50"/>
        <end position="71"/>
    </location>
</feature>
<dbReference type="InterPro" id="IPR047817">
    <property type="entry name" value="ABC2_TM_bact-type"/>
</dbReference>
<feature type="transmembrane region" description="Helical" evidence="5">
    <location>
        <begin position="91"/>
        <end position="111"/>
    </location>
</feature>
<dbReference type="InterPro" id="IPR013525">
    <property type="entry name" value="ABC2_TM"/>
</dbReference>
<keyword evidence="2 5" id="KW-0812">Transmembrane</keyword>
<dbReference type="AlphaFoldDB" id="A0A4D6UYX8"/>
<sequence>MNLSDQYEVKKKNSFVPKKQIKLHLNKYKTLNETKAIIKRLSLQSYRRPANLMISMIQPILWLTLFGALFHNAPIYLFEQYKIQYREFLNPGIIIFTSFNGAINAGLSIIFDREFGFLNRILVSPISNKSSVIYSCLIHTWLVATLQIITIIFFTTYKSNNDIVFNIQQLIVSISVSTIIISNVSVISICSALILPGHIEFIALTTLLINLPTLFTSTALAPLSFMPTWLQVTCCINPLTYAIEIIRSYSLNKSLALESEIIKTTLVNINVQQSILMLITINVISIVFAEKVIKYKYD</sequence>
<feature type="transmembrane region" description="Helical" evidence="5">
    <location>
        <begin position="201"/>
        <end position="221"/>
    </location>
</feature>
<evidence type="ECO:0000259" key="6">
    <source>
        <dbReference type="PROSITE" id="PS51012"/>
    </source>
</evidence>
<dbReference type="PANTHER" id="PTHR43229">
    <property type="entry name" value="NODULATION PROTEIN J"/>
    <property type="match status" value="1"/>
</dbReference>
<evidence type="ECO:0000313" key="7">
    <source>
        <dbReference type="EMBL" id="QCH39724.1"/>
    </source>
</evidence>
<evidence type="ECO:0000256" key="1">
    <source>
        <dbReference type="ARBA" id="ARBA00004141"/>
    </source>
</evidence>
<dbReference type="Pfam" id="PF01061">
    <property type="entry name" value="ABC2_membrane"/>
    <property type="match status" value="1"/>
</dbReference>
<dbReference type="GO" id="GO:0140359">
    <property type="term" value="F:ABC-type transporter activity"/>
    <property type="evidence" value="ECO:0007669"/>
    <property type="project" value="InterPro"/>
</dbReference>
<comment type="subcellular location">
    <subcellularLocation>
        <location evidence="1">Membrane</location>
        <topology evidence="1">Multi-pass membrane protein</topology>
    </subcellularLocation>
</comment>
<proteinExistence type="predicted"/>
<evidence type="ECO:0000256" key="3">
    <source>
        <dbReference type="ARBA" id="ARBA00022989"/>
    </source>
</evidence>
<feature type="domain" description="ABC transmembrane type-2" evidence="6">
    <location>
        <begin position="50"/>
        <end position="296"/>
    </location>
</feature>
<dbReference type="InterPro" id="IPR000412">
    <property type="entry name" value="ABC_2_transport"/>
</dbReference>
<reference evidence="7" key="1">
    <citation type="submission" date="2018-09" db="EMBL/GenBank/DDBJ databases">
        <authorList>
            <person name="Pasella M."/>
            <person name="Verbruggen H."/>
            <person name="Nelson W.A."/>
            <person name="Diaz-Tapia P."/>
        </authorList>
    </citation>
    <scope>NUCLEOTIDE SEQUENCE</scope>
</reference>
<name>A0A4D6UYX8_9FLOR</name>
<reference evidence="7" key="2">
    <citation type="journal article" date="2019" name="Phycologia">
        <title>The phylogenetic position of the morphologically unusual Pleurostichidium falkenbergii (Rhodomelaceae, Rhodophyta) based on plastid phylogenomics.</title>
        <authorList>
            <person name="Pasella M.M."/>
            <person name="Verbruggen H."/>
            <person name="Nelson W.A."/>
            <person name="Diaz-Tapia P."/>
        </authorList>
    </citation>
    <scope>NUCLEOTIDE SEQUENCE</scope>
</reference>
<dbReference type="InterPro" id="IPR051784">
    <property type="entry name" value="Nod_factor_ABC_transporter"/>
</dbReference>
<feature type="transmembrane region" description="Helical" evidence="5">
    <location>
        <begin position="167"/>
        <end position="194"/>
    </location>
</feature>
<dbReference type="GeneID" id="40488327"/>
<dbReference type="RefSeq" id="YP_009654437.1">
    <property type="nucleotide sequence ID" value="NC_042794.1"/>
</dbReference>
<geneLocation type="plastid" evidence="7"/>
<keyword evidence="4 5" id="KW-0472">Membrane</keyword>
<protein>
    <recommendedName>
        <fullName evidence="6">ABC transmembrane type-2 domain-containing protein</fullName>
    </recommendedName>
</protein>
<evidence type="ECO:0000256" key="4">
    <source>
        <dbReference type="ARBA" id="ARBA00023136"/>
    </source>
</evidence>
<keyword evidence="3 5" id="KW-1133">Transmembrane helix</keyword>
<dbReference type="EMBL" id="MH853471">
    <property type="protein sequence ID" value="QCH39724.1"/>
    <property type="molecule type" value="Genomic_DNA"/>
</dbReference>
<feature type="transmembrane region" description="Helical" evidence="5">
    <location>
        <begin position="132"/>
        <end position="155"/>
    </location>
</feature>